<dbReference type="Proteomes" id="UP000064137">
    <property type="component" value="Chromosome"/>
</dbReference>
<dbReference type="PANTHER" id="PTHR35936:SF13">
    <property type="entry name" value="HISTIDINE-BINDING PERIPLASMIC PROTEIN"/>
    <property type="match status" value="1"/>
</dbReference>
<feature type="domain" description="Solute-binding protein family 3/N-terminal" evidence="6">
    <location>
        <begin position="27"/>
        <end position="253"/>
    </location>
</feature>
<accession>A0A0U4HH75</accession>
<proteinExistence type="inferred from homology"/>
<evidence type="ECO:0000256" key="2">
    <source>
        <dbReference type="ARBA" id="ARBA00010333"/>
    </source>
</evidence>
<name>A0A0U4HH75_9PSED</name>
<dbReference type="EMBL" id="CP013987">
    <property type="protein sequence ID" value="ALZ85178.1"/>
    <property type="molecule type" value="Genomic_DNA"/>
</dbReference>
<dbReference type="PROSITE" id="PS01039">
    <property type="entry name" value="SBP_BACTERIAL_3"/>
    <property type="match status" value="1"/>
</dbReference>
<organism evidence="7 8">
    <name type="scientific">Pseudomonas oryzihabitans</name>
    <dbReference type="NCBI Taxonomy" id="47885"/>
    <lineage>
        <taxon>Bacteria</taxon>
        <taxon>Pseudomonadati</taxon>
        <taxon>Pseudomonadota</taxon>
        <taxon>Gammaproteobacteria</taxon>
        <taxon>Pseudomonadales</taxon>
        <taxon>Pseudomonadaceae</taxon>
        <taxon>Pseudomonas</taxon>
    </lineage>
</organism>
<evidence type="ECO:0000256" key="1">
    <source>
        <dbReference type="ARBA" id="ARBA00004196"/>
    </source>
</evidence>
<dbReference type="SUPFAM" id="SSF53850">
    <property type="entry name" value="Periplasmic binding protein-like II"/>
    <property type="match status" value="1"/>
</dbReference>
<dbReference type="KEGG" id="por:APT59_13605"/>
<comment type="similarity">
    <text evidence="2 4">Belongs to the bacterial solute-binding protein 3 family.</text>
</comment>
<evidence type="ECO:0000256" key="3">
    <source>
        <dbReference type="ARBA" id="ARBA00022729"/>
    </source>
</evidence>
<feature type="signal peptide" evidence="5">
    <location>
        <begin position="1"/>
        <end position="22"/>
    </location>
</feature>
<evidence type="ECO:0000259" key="6">
    <source>
        <dbReference type="SMART" id="SM00062"/>
    </source>
</evidence>
<reference evidence="7 8" key="1">
    <citation type="submission" date="2016-01" db="EMBL/GenBank/DDBJ databases">
        <title>Annotation of Pseudomonas oryzihabitans USDA-ARS-USMARC-56511.</title>
        <authorList>
            <person name="Harhay G.P."/>
            <person name="Harhay D.M."/>
            <person name="Smith T.P.L."/>
            <person name="Bono J.L."/>
            <person name="Heaton M.P."/>
            <person name="Clawson M.L."/>
            <person name="Chitko-Mckown C.G."/>
            <person name="Capik S.F."/>
            <person name="DeDonder K.D."/>
            <person name="Apley M.D."/>
            <person name="Lubbers B.V."/>
            <person name="White B.J."/>
            <person name="Larson R.L."/>
        </authorList>
    </citation>
    <scope>NUCLEOTIDE SEQUENCE [LARGE SCALE GENOMIC DNA]</scope>
    <source>
        <strain evidence="7 8">USDA-ARS-USMARC-56511</strain>
    </source>
</reference>
<dbReference type="SMART" id="SM00062">
    <property type="entry name" value="PBPb"/>
    <property type="match status" value="1"/>
</dbReference>
<sequence>MKKSWLTLSALALCLAAGSAMAKEWKEIRFGVDTTYPPFESQAADGSFVGFDIELGNAICEKLAVKCKWVVSDFDGLIPGLRARKFDGILSSLTKTPARAEQIDFSDLLWSGPSSMVVKEGSNLQATAESLKGKTVGVQQGTIQETFAKQKLAPNGVNVQSYQNQDQVYADLVSGRIDVAMQDMLQAEGGFMKSPQGKGYVNTAIHDELLPADTAVGIRKGNDEFKTFVNKGIAAIHADGTYDKIQKKYFGDLNLYDPK</sequence>
<gene>
    <name evidence="7" type="ORF">APT59_13605</name>
</gene>
<dbReference type="PANTHER" id="PTHR35936">
    <property type="entry name" value="MEMBRANE-BOUND LYTIC MUREIN TRANSGLYCOSYLASE F"/>
    <property type="match status" value="1"/>
</dbReference>
<protein>
    <submittedName>
        <fullName evidence="7">ABC transporter substrate-binding protein</fullName>
    </submittedName>
</protein>
<evidence type="ECO:0000256" key="4">
    <source>
        <dbReference type="RuleBase" id="RU003744"/>
    </source>
</evidence>
<evidence type="ECO:0000313" key="7">
    <source>
        <dbReference type="EMBL" id="ALZ85178.1"/>
    </source>
</evidence>
<dbReference type="RefSeq" id="WP_059315344.1">
    <property type="nucleotide sequence ID" value="NZ_CP013987.1"/>
</dbReference>
<evidence type="ECO:0000313" key="8">
    <source>
        <dbReference type="Proteomes" id="UP000064137"/>
    </source>
</evidence>
<dbReference type="InterPro" id="IPR018313">
    <property type="entry name" value="SBP_3_CS"/>
</dbReference>
<keyword evidence="3 5" id="KW-0732">Signal</keyword>
<dbReference type="OrthoDB" id="9768183at2"/>
<comment type="subcellular location">
    <subcellularLocation>
        <location evidence="1">Cell envelope</location>
    </subcellularLocation>
</comment>
<dbReference type="AlphaFoldDB" id="A0A0U4HH75"/>
<dbReference type="Gene3D" id="3.40.190.10">
    <property type="entry name" value="Periplasmic binding protein-like II"/>
    <property type="match status" value="2"/>
</dbReference>
<dbReference type="InterPro" id="IPR001638">
    <property type="entry name" value="Solute-binding_3/MltF_N"/>
</dbReference>
<feature type="chain" id="PRO_5006849931" evidence="5">
    <location>
        <begin position="23"/>
        <end position="259"/>
    </location>
</feature>
<dbReference type="Pfam" id="PF00497">
    <property type="entry name" value="SBP_bac_3"/>
    <property type="match status" value="1"/>
</dbReference>
<evidence type="ECO:0000256" key="5">
    <source>
        <dbReference type="SAM" id="SignalP"/>
    </source>
</evidence>
<dbReference type="GO" id="GO:0030313">
    <property type="term" value="C:cell envelope"/>
    <property type="evidence" value="ECO:0007669"/>
    <property type="project" value="UniProtKB-SubCell"/>
</dbReference>